<dbReference type="InterPro" id="IPR059238">
    <property type="entry name" value="UBX1_UBXN9"/>
</dbReference>
<keyword evidence="4" id="KW-1185">Reference proteome</keyword>
<feature type="region of interest" description="Disordered" evidence="1">
    <location>
        <begin position="279"/>
        <end position="332"/>
    </location>
</feature>
<dbReference type="Pfam" id="PF11470">
    <property type="entry name" value="TUG-UBL1"/>
    <property type="match status" value="1"/>
</dbReference>
<feature type="compositionally biased region" description="Low complexity" evidence="1">
    <location>
        <begin position="650"/>
        <end position="664"/>
    </location>
</feature>
<proteinExistence type="predicted"/>
<dbReference type="PANTHER" id="PTHR46467">
    <property type="entry name" value="TETHER CONTAINING UBX DOMAIN FOR GLUT4"/>
    <property type="match status" value="1"/>
</dbReference>
<protein>
    <submittedName>
        <fullName evidence="3">6560_t:CDS:1</fullName>
    </submittedName>
</protein>
<comment type="caution">
    <text evidence="3">The sequence shown here is derived from an EMBL/GenBank/DDBJ whole genome shotgun (WGS) entry which is preliminary data.</text>
</comment>
<feature type="domain" description="UBX" evidence="2">
    <location>
        <begin position="497"/>
        <end position="573"/>
    </location>
</feature>
<evidence type="ECO:0000313" key="3">
    <source>
        <dbReference type="EMBL" id="CAG8451614.1"/>
    </source>
</evidence>
<reference evidence="3" key="1">
    <citation type="submission" date="2021-06" db="EMBL/GenBank/DDBJ databases">
        <authorList>
            <person name="Kallberg Y."/>
            <person name="Tangrot J."/>
            <person name="Rosling A."/>
        </authorList>
    </citation>
    <scope>NUCLEOTIDE SEQUENCE</scope>
    <source>
        <strain evidence="3">MT106</strain>
    </source>
</reference>
<dbReference type="InterPro" id="IPR021569">
    <property type="entry name" value="TUG-UBL1"/>
</dbReference>
<feature type="compositionally biased region" description="Polar residues" evidence="1">
    <location>
        <begin position="609"/>
        <end position="618"/>
    </location>
</feature>
<feature type="compositionally biased region" description="Basic and acidic residues" evidence="1">
    <location>
        <begin position="287"/>
        <end position="307"/>
    </location>
</feature>
<feature type="compositionally biased region" description="Basic and acidic residues" evidence="1">
    <location>
        <begin position="628"/>
        <end position="649"/>
    </location>
</feature>
<evidence type="ECO:0000256" key="1">
    <source>
        <dbReference type="SAM" id="MobiDB-lite"/>
    </source>
</evidence>
<dbReference type="CDD" id="cd16118">
    <property type="entry name" value="UBX2_UBXN9"/>
    <property type="match status" value="1"/>
</dbReference>
<accession>A0A9N8YTG4</accession>
<dbReference type="GO" id="GO:0006886">
    <property type="term" value="P:intracellular protein transport"/>
    <property type="evidence" value="ECO:0007669"/>
    <property type="project" value="TreeGrafter"/>
</dbReference>
<feature type="region of interest" description="Disordered" evidence="1">
    <location>
        <begin position="606"/>
        <end position="674"/>
    </location>
</feature>
<dbReference type="OrthoDB" id="440781at2759"/>
<feature type="compositionally biased region" description="Polar residues" evidence="1">
    <location>
        <begin position="308"/>
        <end position="321"/>
    </location>
</feature>
<dbReference type="GO" id="GO:0005634">
    <property type="term" value="C:nucleus"/>
    <property type="evidence" value="ECO:0007669"/>
    <property type="project" value="TreeGrafter"/>
</dbReference>
<feature type="region of interest" description="Disordered" evidence="1">
    <location>
        <begin position="214"/>
        <end position="243"/>
    </location>
</feature>
<dbReference type="InterPro" id="IPR001012">
    <property type="entry name" value="UBX_dom"/>
</dbReference>
<dbReference type="SUPFAM" id="SSF54236">
    <property type="entry name" value="Ubiquitin-like"/>
    <property type="match status" value="2"/>
</dbReference>
<dbReference type="Proteomes" id="UP000789831">
    <property type="component" value="Unassembled WGS sequence"/>
</dbReference>
<feature type="compositionally biased region" description="Low complexity" evidence="1">
    <location>
        <begin position="214"/>
        <end position="228"/>
    </location>
</feature>
<dbReference type="GO" id="GO:0012506">
    <property type="term" value="C:vesicle membrane"/>
    <property type="evidence" value="ECO:0007669"/>
    <property type="project" value="TreeGrafter"/>
</dbReference>
<dbReference type="InterPro" id="IPR029071">
    <property type="entry name" value="Ubiquitin-like_domsf"/>
</dbReference>
<dbReference type="PROSITE" id="PS50033">
    <property type="entry name" value="UBX"/>
    <property type="match status" value="1"/>
</dbReference>
<evidence type="ECO:0000259" key="2">
    <source>
        <dbReference type="PROSITE" id="PS50033"/>
    </source>
</evidence>
<gene>
    <name evidence="3" type="ORF">AGERDE_LOCUS1766</name>
</gene>
<dbReference type="EMBL" id="CAJVPL010000129">
    <property type="protein sequence ID" value="CAG8451614.1"/>
    <property type="molecule type" value="Genomic_DNA"/>
</dbReference>
<evidence type="ECO:0000313" key="4">
    <source>
        <dbReference type="Proteomes" id="UP000789831"/>
    </source>
</evidence>
<dbReference type="PANTHER" id="PTHR46467:SF1">
    <property type="entry name" value="TETHER CONTAINING UBX DOMAIN FOR GLUT4"/>
    <property type="match status" value="1"/>
</dbReference>
<dbReference type="AlphaFoldDB" id="A0A9N8YTG4"/>
<dbReference type="GO" id="GO:0005737">
    <property type="term" value="C:cytoplasm"/>
    <property type="evidence" value="ECO:0007669"/>
    <property type="project" value="TreeGrafter"/>
</dbReference>
<dbReference type="Gene3D" id="3.10.20.90">
    <property type="entry name" value="Phosphatidylinositol 3-kinase Catalytic Subunit, Chain A, domain 1"/>
    <property type="match status" value="2"/>
</dbReference>
<dbReference type="CDD" id="cd16105">
    <property type="entry name" value="Ubl_ASPSCR1_like"/>
    <property type="match status" value="1"/>
</dbReference>
<dbReference type="SMART" id="SM00166">
    <property type="entry name" value="UBX"/>
    <property type="match status" value="1"/>
</dbReference>
<organism evidence="3 4">
    <name type="scientific">Ambispora gerdemannii</name>
    <dbReference type="NCBI Taxonomy" id="144530"/>
    <lineage>
        <taxon>Eukaryota</taxon>
        <taxon>Fungi</taxon>
        <taxon>Fungi incertae sedis</taxon>
        <taxon>Mucoromycota</taxon>
        <taxon>Glomeromycotina</taxon>
        <taxon>Glomeromycetes</taxon>
        <taxon>Archaeosporales</taxon>
        <taxon>Ambisporaceae</taxon>
        <taxon>Ambispora</taxon>
    </lineage>
</organism>
<sequence>MASHVVVLLGAGKRQQVKTTPMMPLKQVVKTVCEKQGYTAENYGLKLNKNILDLSLTVRYANLAPGAKLEMIRVGASKALREVTIALQMEDGFRIIHTFPVTTSLWDILIYFESNFQAGSLNLTTRVAPSPTSEKKLFKKFIKKNNTNVPLFYQQPVCLLLNQEYATKAVLQSTTLQSAGITTGNAVLRVTFRHTELSLEGALATQETLSVTTDTSAATTVNTTTADASIPSGSEEESKLTDPNLGKEVMEDVRTSVQSEEIPPVIATTVAAATIVNTADTSIPSESEERSKLTDPNRRNEVMEDIRTSVQSEEQESITSATHEKPSQNIIPPISISPEIVTEKAELKEDKDVELSVSERLKSMEVNNAKVEINETEDRISVPLKVESIQPEATKDIPGEPMELDNSSISEPQASKISATQSTNVESVVFNRDIKIFNPPPNNVSITQIDLPDSFYELTAAEIQHLLAMQKSKRLKDENAGFKTSAVREQEEKAKEKKYPKTMIRVRFPDRFQLQATFLSKEKVSELYKFVRESLRTPERPFYLNTSPPKNVLSDQEINLYDAKLSPASVVHFSWAEKFDIPEPPYLIDNLLVLAEDFMTTTGTVETTNVAEGSSSGKRVTEYNGGDHLSEPSSRKSLEVYADRKKISDSGESSSAGASSSASSRKIPKWFKFG</sequence>
<dbReference type="CDD" id="cd17075">
    <property type="entry name" value="UBX1_UBXN9"/>
    <property type="match status" value="1"/>
</dbReference>
<dbReference type="Pfam" id="PF00789">
    <property type="entry name" value="UBX"/>
    <property type="match status" value="1"/>
</dbReference>
<name>A0A9N8YTG4_9GLOM</name>